<sequence length="263" mass="30263">MFRNIPLHEALQALQARMHHDGFSTGWPELAQRLFFTQQAGFWFVDYFGDSEEFFPELLTLLAAPELAETLRWLSLRSPDEGANGTREWDFTPLLETKTQFPCLQSLQIARTPPENHNHFIVGRGYEESGQLGALLDRMPALIELWSPSAPDATFCERASHPLRLLHLDCGYDHQDFIAQLAQSRCFSQLLHVEFSDYAQFYMPNWEASCVPFEHYEQLLSSNTLPALSRFFLRSAGLSEAQVAHLKTQRPGLRFTYQNPRII</sequence>
<keyword evidence="2" id="KW-1185">Reference proteome</keyword>
<dbReference type="EMBL" id="JACHGW010000003">
    <property type="protein sequence ID" value="MBB6051286.1"/>
    <property type="molecule type" value="Genomic_DNA"/>
</dbReference>
<organism evidence="1 2">
    <name type="scientific">Armatimonas rosea</name>
    <dbReference type="NCBI Taxonomy" id="685828"/>
    <lineage>
        <taxon>Bacteria</taxon>
        <taxon>Bacillati</taxon>
        <taxon>Armatimonadota</taxon>
        <taxon>Armatimonadia</taxon>
        <taxon>Armatimonadales</taxon>
        <taxon>Armatimonadaceae</taxon>
        <taxon>Armatimonas</taxon>
    </lineage>
</organism>
<reference evidence="1 2" key="1">
    <citation type="submission" date="2020-08" db="EMBL/GenBank/DDBJ databases">
        <title>Genomic Encyclopedia of Type Strains, Phase IV (KMG-IV): sequencing the most valuable type-strain genomes for metagenomic binning, comparative biology and taxonomic classification.</title>
        <authorList>
            <person name="Goeker M."/>
        </authorList>
    </citation>
    <scope>NUCLEOTIDE SEQUENCE [LARGE SCALE GENOMIC DNA]</scope>
    <source>
        <strain evidence="1 2">DSM 23562</strain>
    </source>
</reference>
<evidence type="ECO:0000313" key="2">
    <source>
        <dbReference type="Proteomes" id="UP000520814"/>
    </source>
</evidence>
<evidence type="ECO:0000313" key="1">
    <source>
        <dbReference type="EMBL" id="MBB6051286.1"/>
    </source>
</evidence>
<dbReference type="Gene3D" id="3.80.10.10">
    <property type="entry name" value="Ribonuclease Inhibitor"/>
    <property type="match status" value="1"/>
</dbReference>
<name>A0A7W9W7J5_ARMRO</name>
<proteinExistence type="predicted"/>
<accession>A0A7W9W7J5</accession>
<protein>
    <submittedName>
        <fullName evidence="1">Uncharacterized protein</fullName>
    </submittedName>
</protein>
<gene>
    <name evidence="1" type="ORF">HNQ39_003096</name>
</gene>
<comment type="caution">
    <text evidence="1">The sequence shown here is derived from an EMBL/GenBank/DDBJ whole genome shotgun (WGS) entry which is preliminary data.</text>
</comment>
<dbReference type="Proteomes" id="UP000520814">
    <property type="component" value="Unassembled WGS sequence"/>
</dbReference>
<dbReference type="InterPro" id="IPR032675">
    <property type="entry name" value="LRR_dom_sf"/>
</dbReference>
<dbReference type="AlphaFoldDB" id="A0A7W9W7J5"/>
<dbReference type="RefSeq" id="WP_221290049.1">
    <property type="nucleotide sequence ID" value="NZ_JACHGW010000003.1"/>
</dbReference>